<reference evidence="13" key="1">
    <citation type="journal article" date="2017" name="bioRxiv">
        <title>Conservation of a gene cluster reveals novel cercosporin biosynthetic mechanisms and extends production to the genus Colletotrichum.</title>
        <authorList>
            <person name="de Jonge R."/>
            <person name="Ebert M.K."/>
            <person name="Huitt-Roehl C.R."/>
            <person name="Pal P."/>
            <person name="Suttle J.C."/>
            <person name="Spanner R.E."/>
            <person name="Neubauer J.D."/>
            <person name="Jurick W.M.II."/>
            <person name="Stott K.A."/>
            <person name="Secor G.A."/>
            <person name="Thomma B.P.H.J."/>
            <person name="Van de Peer Y."/>
            <person name="Townsend C.A."/>
            <person name="Bolton M.D."/>
        </authorList>
    </citation>
    <scope>NUCLEOTIDE SEQUENCE [LARGE SCALE GENOMIC DNA]</scope>
    <source>
        <strain evidence="13">CBS538.71</strain>
    </source>
</reference>
<evidence type="ECO:0000313" key="12">
    <source>
        <dbReference type="EMBL" id="PPJ58809.1"/>
    </source>
</evidence>
<keyword evidence="3 7" id="KW-0813">Transport</keyword>
<organism evidence="12 13">
    <name type="scientific">Cercospora berteroae</name>
    <dbReference type="NCBI Taxonomy" id="357750"/>
    <lineage>
        <taxon>Eukaryota</taxon>
        <taxon>Fungi</taxon>
        <taxon>Dikarya</taxon>
        <taxon>Ascomycota</taxon>
        <taxon>Pezizomycotina</taxon>
        <taxon>Dothideomycetes</taxon>
        <taxon>Dothideomycetidae</taxon>
        <taxon>Mycosphaerellales</taxon>
        <taxon>Mycosphaerellaceae</taxon>
        <taxon>Cercospora</taxon>
    </lineage>
</organism>
<dbReference type="CDD" id="cd11685">
    <property type="entry name" value="UEV_TSG101-like"/>
    <property type="match status" value="1"/>
</dbReference>
<feature type="compositionally biased region" description="Low complexity" evidence="9">
    <location>
        <begin position="810"/>
        <end position="835"/>
    </location>
</feature>
<dbReference type="STRING" id="357750.A0A2S6CGF2"/>
<evidence type="ECO:0000256" key="4">
    <source>
        <dbReference type="ARBA" id="ARBA00022753"/>
    </source>
</evidence>
<evidence type="ECO:0000256" key="8">
    <source>
        <dbReference type="SAM" id="Coils"/>
    </source>
</evidence>
<dbReference type="Gene3D" id="3.50.50.60">
    <property type="entry name" value="FAD/NAD(P)-binding domain"/>
    <property type="match status" value="1"/>
</dbReference>
<evidence type="ECO:0000256" key="3">
    <source>
        <dbReference type="ARBA" id="ARBA00022448"/>
    </source>
</evidence>
<evidence type="ECO:0008006" key="14">
    <source>
        <dbReference type="Google" id="ProtNLM"/>
    </source>
</evidence>
<evidence type="ECO:0000256" key="7">
    <source>
        <dbReference type="PROSITE-ProRule" id="PRU00644"/>
    </source>
</evidence>
<feature type="compositionally biased region" description="Polar residues" evidence="9">
    <location>
        <begin position="702"/>
        <end position="711"/>
    </location>
</feature>
<keyword evidence="5 7" id="KW-0653">Protein transport</keyword>
<dbReference type="AlphaFoldDB" id="A0A2S6CGF2"/>
<protein>
    <recommendedName>
        <fullName evidence="14">UEV domain-containing protein</fullName>
    </recommendedName>
</protein>
<comment type="subcellular location">
    <subcellularLocation>
        <location evidence="1">Endosome</location>
    </subcellularLocation>
</comment>
<dbReference type="InterPro" id="IPR037202">
    <property type="entry name" value="ESCRT_assembly_dom"/>
</dbReference>
<feature type="region of interest" description="Disordered" evidence="9">
    <location>
        <begin position="616"/>
        <end position="860"/>
    </location>
</feature>
<evidence type="ECO:0000256" key="5">
    <source>
        <dbReference type="ARBA" id="ARBA00022927"/>
    </source>
</evidence>
<gene>
    <name evidence="12" type="ORF">CBER1_10447</name>
</gene>
<dbReference type="Gene3D" id="6.10.140.820">
    <property type="match status" value="1"/>
</dbReference>
<keyword evidence="4" id="KW-0967">Endosome</keyword>
<dbReference type="EMBL" id="PNEN01000445">
    <property type="protein sequence ID" value="PPJ58809.1"/>
    <property type="molecule type" value="Genomic_DNA"/>
</dbReference>
<evidence type="ECO:0000313" key="13">
    <source>
        <dbReference type="Proteomes" id="UP000237631"/>
    </source>
</evidence>
<comment type="caution">
    <text evidence="12">The sequence shown here is derived from an EMBL/GenBank/DDBJ whole genome shotgun (WGS) entry which is preliminary data.</text>
</comment>
<dbReference type="PROSITE" id="PS51312">
    <property type="entry name" value="SB"/>
    <property type="match status" value="1"/>
</dbReference>
<dbReference type="SUPFAM" id="SSF51905">
    <property type="entry name" value="FAD/NAD(P)-binding domain"/>
    <property type="match status" value="1"/>
</dbReference>
<dbReference type="Proteomes" id="UP000237631">
    <property type="component" value="Unassembled WGS sequence"/>
</dbReference>
<feature type="compositionally biased region" description="Pro residues" evidence="9">
    <location>
        <begin position="658"/>
        <end position="670"/>
    </location>
</feature>
<dbReference type="Pfam" id="PF05743">
    <property type="entry name" value="UEV"/>
    <property type="match status" value="1"/>
</dbReference>
<dbReference type="GO" id="GO:0006886">
    <property type="term" value="P:intracellular protein transport"/>
    <property type="evidence" value="ECO:0007669"/>
    <property type="project" value="UniProtKB-ARBA"/>
</dbReference>
<dbReference type="SUPFAM" id="SSF54495">
    <property type="entry name" value="UBC-like"/>
    <property type="match status" value="1"/>
</dbReference>
<dbReference type="InterPro" id="IPR008883">
    <property type="entry name" value="UEV_N"/>
</dbReference>
<dbReference type="PANTHER" id="PTHR23306">
    <property type="entry name" value="TUMOR SUSCEPTIBILITY GENE 101 PROTEIN-RELATED"/>
    <property type="match status" value="1"/>
</dbReference>
<feature type="coiled-coil region" evidence="8">
    <location>
        <begin position="914"/>
        <end position="941"/>
    </location>
</feature>
<dbReference type="GO" id="GO:0000813">
    <property type="term" value="C:ESCRT I complex"/>
    <property type="evidence" value="ECO:0007669"/>
    <property type="project" value="TreeGrafter"/>
</dbReference>
<evidence type="ECO:0000256" key="9">
    <source>
        <dbReference type="SAM" id="MobiDB-lite"/>
    </source>
</evidence>
<dbReference type="InterPro" id="IPR017916">
    <property type="entry name" value="SB_dom"/>
</dbReference>
<feature type="domain" description="SB" evidence="10">
    <location>
        <begin position="972"/>
        <end position="1040"/>
    </location>
</feature>
<dbReference type="InterPro" id="IPR036188">
    <property type="entry name" value="FAD/NAD-bd_sf"/>
</dbReference>
<dbReference type="GO" id="GO:0043130">
    <property type="term" value="F:ubiquitin binding"/>
    <property type="evidence" value="ECO:0007669"/>
    <property type="project" value="TreeGrafter"/>
</dbReference>
<dbReference type="InterPro" id="IPR016135">
    <property type="entry name" value="UBQ-conjugating_enzyme/RWD"/>
</dbReference>
<feature type="compositionally biased region" description="Low complexity" evidence="9">
    <location>
        <begin position="742"/>
        <end position="755"/>
    </location>
</feature>
<dbReference type="GO" id="GO:0043162">
    <property type="term" value="P:ubiquitin-dependent protein catabolic process via the multivesicular body sorting pathway"/>
    <property type="evidence" value="ECO:0007669"/>
    <property type="project" value="UniProtKB-ARBA"/>
</dbReference>
<feature type="compositionally biased region" description="Low complexity" evidence="9">
    <location>
        <begin position="645"/>
        <end position="657"/>
    </location>
</feature>
<evidence type="ECO:0000256" key="2">
    <source>
        <dbReference type="ARBA" id="ARBA00009594"/>
    </source>
</evidence>
<feature type="domain" description="UEV" evidence="11">
    <location>
        <begin position="475"/>
        <end position="620"/>
    </location>
</feature>
<dbReference type="InterPro" id="IPR052070">
    <property type="entry name" value="ESCRT-I_UEV_domain"/>
</dbReference>
<dbReference type="PROSITE" id="PS51322">
    <property type="entry name" value="UEV"/>
    <property type="match status" value="1"/>
</dbReference>
<sequence length="1040" mass="114724">MAEETTADYLIIGAGAMGMAFADTMLSDTNATMVIVDRYARPGGHWTTAYPFVRLHQPSSAYGVNSRNLGENKIDQVGLNKGLLELATSDEVLAYYSIVMHQTFLPSGRVQYFPMHEYLGEGEWRSMITGKTFKVGTNTKIVDATYMKVKVPSMGPPVYKVADGVNLVTPNDLVKINRPHGGYSVVGAGKTAIDACLWLLTQGIDPELITWIMARDSWYLPRSIFQPGPEFAESQAKSRAATGEAVMTATSPEDLFLRLEASGQLLRLDEKVWPTMYRCATITIAELDQIKRIPNIIRQGRVVRIEPDELVLENGSHKPVPDTLYIDCTADGLAKMEAVFSAAFISHVEATYDDDKFKNELCKVIPHPDETMDYIVINLQTFQNGLAWAVQEKTAEWLDRARLNWGAGQRRAMAGMDPAKAAEAKAAMGARIKGMCAKMEQLLGQLPEGDPARSKAQIAAHDTLERTNAMAAVPDKVLAWLYSVLHEYHDPQRTYSDTARALVLYPSLAPRTEVYTHENGTSALLLTVSGTLPVAFRGTTYHFPVKLWVPHAYPYEAPNVFVTPGKDMLVRPGQHVAVDGRVYHPYLRDWGRMWERASISELAECLQQIFGREPPVVSRAQQDQQYTRPIPQAHPGAPPPPPKQPVGAAGPSRSADPNAPPPLPPKPGATPAPGEEYAETTRDVSRDGPPLPPLPGEMPRNQRISSLSSNGYRPASISPAPPYAAPSPGQQNGQATGPSFPHPQHAQYQQYPRAQDISPVSPISPPRGVQELPTGRHAQPAPLPAPQFQPQRPIHQTYQNPAPQLPPQQIPQHVQPVHGQQRPYAQQQPSLYQQPQPQPPQMKQPAPDLLTDPFDIAMPGPEAQRNMPAPPIPPNPEKEHLLQALSSTLVQQAQQKVTQNLSAIAPLQAQQQAIYAAQQRMDAEIRQLEQLEKALSNNESILHRSIQDCDRTIATAKSKKQPPIDDVLIAPTMVANQLWTLCAEEAACREAMYVLQKANDRGRISGDVFIRQMRGLGRECFLKMALARKCATGMGLELRR</sequence>
<evidence type="ECO:0000256" key="1">
    <source>
        <dbReference type="ARBA" id="ARBA00004177"/>
    </source>
</evidence>
<keyword evidence="6 8" id="KW-0175">Coiled coil</keyword>
<evidence type="ECO:0000256" key="6">
    <source>
        <dbReference type="ARBA" id="ARBA00023054"/>
    </source>
</evidence>
<name>A0A2S6CGF2_9PEZI</name>
<dbReference type="Gene3D" id="3.10.110.10">
    <property type="entry name" value="Ubiquitin Conjugating Enzyme"/>
    <property type="match status" value="1"/>
</dbReference>
<dbReference type="GO" id="GO:0072666">
    <property type="term" value="P:establishment of protein localization to vacuole"/>
    <property type="evidence" value="ECO:0007669"/>
    <property type="project" value="UniProtKB-ARBA"/>
</dbReference>
<dbReference type="OrthoDB" id="4114509at2759"/>
<keyword evidence="13" id="KW-1185">Reference proteome</keyword>
<proteinExistence type="inferred from homology"/>
<evidence type="ECO:0000259" key="11">
    <source>
        <dbReference type="PROSITE" id="PS51322"/>
    </source>
</evidence>
<evidence type="ECO:0000259" key="10">
    <source>
        <dbReference type="PROSITE" id="PS51312"/>
    </source>
</evidence>
<accession>A0A2S6CGF2</accession>
<dbReference type="PANTHER" id="PTHR23306:SF3">
    <property type="entry name" value="TUMOR SUPPRESSOR PROTEIN 101"/>
    <property type="match status" value="1"/>
</dbReference>
<dbReference type="SUPFAM" id="SSF140111">
    <property type="entry name" value="Endosomal sorting complex assembly domain"/>
    <property type="match status" value="1"/>
</dbReference>
<comment type="similarity">
    <text evidence="2">Belongs to the ubiquitin-conjugating enzyme family. UEV subfamily.</text>
</comment>
<dbReference type="Pfam" id="PF09454">
    <property type="entry name" value="Vps23_core"/>
    <property type="match status" value="1"/>
</dbReference>